<dbReference type="Gene3D" id="2.30.130.30">
    <property type="entry name" value="Hypothetical protein"/>
    <property type="match status" value="1"/>
</dbReference>
<evidence type="ECO:0000259" key="1">
    <source>
        <dbReference type="Pfam" id="PF04266"/>
    </source>
</evidence>
<dbReference type="InterPro" id="IPR007374">
    <property type="entry name" value="ASCH_domain"/>
</dbReference>
<evidence type="ECO:0000313" key="2">
    <source>
        <dbReference type="EMBL" id="SHJ15255.1"/>
    </source>
</evidence>
<gene>
    <name evidence="2" type="ORF">SAMN02745219_01860</name>
</gene>
<dbReference type="Pfam" id="PF04266">
    <property type="entry name" value="ASCH"/>
    <property type="match status" value="1"/>
</dbReference>
<dbReference type="STRING" id="1121432.SAMN02745219_01860"/>
<keyword evidence="3" id="KW-1185">Reference proteome</keyword>
<dbReference type="AlphaFoldDB" id="A0A1M6GZF5"/>
<name>A0A1M6GZF5_9FIRM</name>
<dbReference type="EMBL" id="FQZM01000021">
    <property type="protein sequence ID" value="SHJ15255.1"/>
    <property type="molecule type" value="Genomic_DNA"/>
</dbReference>
<protein>
    <recommendedName>
        <fullName evidence="1">ASCH domain-containing protein</fullName>
    </recommendedName>
</protein>
<feature type="domain" description="ASCH" evidence="1">
    <location>
        <begin position="14"/>
        <end position="80"/>
    </location>
</feature>
<evidence type="ECO:0000313" key="3">
    <source>
        <dbReference type="Proteomes" id="UP000184529"/>
    </source>
</evidence>
<organism evidence="2 3">
    <name type="scientific">Desulfofundulus thermosubterraneus DSM 16057</name>
    <dbReference type="NCBI Taxonomy" id="1121432"/>
    <lineage>
        <taxon>Bacteria</taxon>
        <taxon>Bacillati</taxon>
        <taxon>Bacillota</taxon>
        <taxon>Clostridia</taxon>
        <taxon>Eubacteriales</taxon>
        <taxon>Peptococcaceae</taxon>
        <taxon>Desulfofundulus</taxon>
    </lineage>
</organism>
<accession>A0A1M6GZF5</accession>
<reference evidence="3" key="1">
    <citation type="submission" date="2016-11" db="EMBL/GenBank/DDBJ databases">
        <authorList>
            <person name="Varghese N."/>
            <person name="Submissions S."/>
        </authorList>
    </citation>
    <scope>NUCLEOTIDE SEQUENCE [LARGE SCALE GENOMIC DNA]</scope>
    <source>
        <strain evidence="3">DSM 16057</strain>
    </source>
</reference>
<dbReference type="Proteomes" id="UP000184529">
    <property type="component" value="Unassembled WGS sequence"/>
</dbReference>
<dbReference type="SUPFAM" id="SSF88697">
    <property type="entry name" value="PUA domain-like"/>
    <property type="match status" value="1"/>
</dbReference>
<sequence>MAEGSWGGRALILFKPEHVEPILPSHKTQTRRLGKKRWKAGSVHQCRLNYRAEPFAYVKVTAVRRERLGDITEEDARKEGYPFGGCVPGSVQGDIRLLGAGCQGMGGGIRAGRAISTILEFCQGYFTFFSFTMPPEYFFHRQWQRHSLWISTVQWSSVKL</sequence>
<proteinExistence type="predicted"/>
<dbReference type="InterPro" id="IPR015947">
    <property type="entry name" value="PUA-like_sf"/>
</dbReference>